<dbReference type="EMBL" id="JAWPEI010000003">
    <property type="protein sequence ID" value="KAK4731317.1"/>
    <property type="molecule type" value="Genomic_DNA"/>
</dbReference>
<comment type="caution">
    <text evidence="1">The sequence shown here is derived from an EMBL/GenBank/DDBJ whole genome shotgun (WGS) entry which is preliminary data.</text>
</comment>
<keyword evidence="2" id="KW-1185">Reference proteome</keyword>
<proteinExistence type="predicted"/>
<name>A0AAV9M068_9SOLN</name>
<protein>
    <submittedName>
        <fullName evidence="1">Uncharacterized protein</fullName>
    </submittedName>
</protein>
<reference evidence="1 2" key="1">
    <citation type="submission" date="2023-10" db="EMBL/GenBank/DDBJ databases">
        <title>Genome-Wide Identification Analysis in wild type Solanum Pinnatisectum Reveals Some Genes Defensing Phytophthora Infestans.</title>
        <authorList>
            <person name="Sun C."/>
        </authorList>
    </citation>
    <scope>NUCLEOTIDE SEQUENCE [LARGE SCALE GENOMIC DNA]</scope>
    <source>
        <strain evidence="1">LQN</strain>
        <tissue evidence="1">Leaf</tissue>
    </source>
</reference>
<gene>
    <name evidence="1" type="ORF">R3W88_024305</name>
</gene>
<organism evidence="1 2">
    <name type="scientific">Solanum pinnatisectum</name>
    <name type="common">tansyleaf nightshade</name>
    <dbReference type="NCBI Taxonomy" id="50273"/>
    <lineage>
        <taxon>Eukaryota</taxon>
        <taxon>Viridiplantae</taxon>
        <taxon>Streptophyta</taxon>
        <taxon>Embryophyta</taxon>
        <taxon>Tracheophyta</taxon>
        <taxon>Spermatophyta</taxon>
        <taxon>Magnoliopsida</taxon>
        <taxon>eudicotyledons</taxon>
        <taxon>Gunneridae</taxon>
        <taxon>Pentapetalae</taxon>
        <taxon>asterids</taxon>
        <taxon>lamiids</taxon>
        <taxon>Solanales</taxon>
        <taxon>Solanaceae</taxon>
        <taxon>Solanoideae</taxon>
        <taxon>Solaneae</taxon>
        <taxon>Solanum</taxon>
    </lineage>
</organism>
<evidence type="ECO:0000313" key="2">
    <source>
        <dbReference type="Proteomes" id="UP001311915"/>
    </source>
</evidence>
<sequence length="58" mass="6764">MLNSVHVDIVIGLRPFSSTSEMWLNLCNVYQQRNQAREFEVEHNIAEYTQGDKDVCSF</sequence>
<dbReference type="AlphaFoldDB" id="A0AAV9M068"/>
<accession>A0AAV9M068</accession>
<evidence type="ECO:0000313" key="1">
    <source>
        <dbReference type="EMBL" id="KAK4731317.1"/>
    </source>
</evidence>
<dbReference type="Proteomes" id="UP001311915">
    <property type="component" value="Unassembled WGS sequence"/>
</dbReference>